<name>A0AAX2UQ36_AERVE</name>
<comment type="caution">
    <text evidence="1">The sequence shown here is derived from an EMBL/GenBank/DDBJ whole genome shotgun (WGS) entry which is preliminary data.</text>
</comment>
<dbReference type="RefSeq" id="WP_139495326.1">
    <property type="nucleotide sequence ID" value="NZ_CAWORL010000019.1"/>
</dbReference>
<evidence type="ECO:0008006" key="3">
    <source>
        <dbReference type="Google" id="ProtNLM"/>
    </source>
</evidence>
<reference evidence="1" key="1">
    <citation type="submission" date="2017-10" db="EMBL/GenBank/DDBJ databases">
        <authorList>
            <person name="Colston S.M."/>
            <person name="Graf J."/>
        </authorList>
    </citation>
    <scope>NUCLEOTIDE SEQUENCE</scope>
    <source>
        <strain evidence="1">BAQ071013-135</strain>
    </source>
</reference>
<evidence type="ECO:0000313" key="1">
    <source>
        <dbReference type="EMBL" id="TND51881.1"/>
    </source>
</evidence>
<accession>A0AAX2UQ36</accession>
<sequence length="156" mass="17188">MVKILEVPIEGALLNGDIAVIGTDRFVGSTDMAYSLAVAARKAGKRVALLTTVDIGYLGHWEDDPDPDVRIHDNLPVIFDGMVVIVVSNGSITREVLDIPGAASVIGVSSASTRQTMDSFRLEQSDRMLLDELEKLLPPDSQVRKLRDELRRRIYK</sequence>
<evidence type="ECO:0000313" key="2">
    <source>
        <dbReference type="Proteomes" id="UP000796104"/>
    </source>
</evidence>
<protein>
    <recommendedName>
        <fullName evidence="3">SIS domain-containing protein</fullName>
    </recommendedName>
</protein>
<dbReference type="AlphaFoldDB" id="A0AAX2UQ36"/>
<dbReference type="Proteomes" id="UP000796104">
    <property type="component" value="Unassembled WGS sequence"/>
</dbReference>
<proteinExistence type="predicted"/>
<organism evidence="1 2">
    <name type="scientific">Aeromonas veronii</name>
    <dbReference type="NCBI Taxonomy" id="654"/>
    <lineage>
        <taxon>Bacteria</taxon>
        <taxon>Pseudomonadati</taxon>
        <taxon>Pseudomonadota</taxon>
        <taxon>Gammaproteobacteria</taxon>
        <taxon>Aeromonadales</taxon>
        <taxon>Aeromonadaceae</taxon>
        <taxon>Aeromonas</taxon>
    </lineage>
</organism>
<dbReference type="EMBL" id="PDXJ01000026">
    <property type="protein sequence ID" value="TND51881.1"/>
    <property type="molecule type" value="Genomic_DNA"/>
</dbReference>
<reference evidence="1" key="2">
    <citation type="journal article" date="2019" name="PLoS ONE">
        <title>Identification and characterization of putative Aeromonas spp. T3SS effectors.</title>
        <authorList>
            <person name="Rangel L.T."/>
            <person name="Marden J."/>
            <person name="Colston S."/>
            <person name="Setubal J.C."/>
            <person name="Graf J."/>
            <person name="Gogarten J.P."/>
        </authorList>
    </citation>
    <scope>NUCLEOTIDE SEQUENCE</scope>
    <source>
        <strain evidence="1">BAQ071013-135</strain>
    </source>
</reference>
<gene>
    <name evidence="1" type="ORF">CF123_18605</name>
</gene>